<sequence length="110" mass="11412">MSGIPNLRPSIDSCASTAQRLLLGASAKSSSAGSKFKSVFRRLRSGMEPAGPAFAGRKQKKEKAPSPRRAKRNHTGSADLDCLLISVGCSRVDQGSCDGGVEDLGGVYGS</sequence>
<feature type="compositionally biased region" description="Basic residues" evidence="1">
    <location>
        <begin position="57"/>
        <end position="74"/>
    </location>
</feature>
<name>A0A292Q1D3_9PEZI</name>
<dbReference type="EMBL" id="LN890989">
    <property type="protein sequence ID" value="CUS12510.1"/>
    <property type="molecule type" value="Genomic_DNA"/>
</dbReference>
<evidence type="ECO:0000313" key="3">
    <source>
        <dbReference type="Proteomes" id="UP001412239"/>
    </source>
</evidence>
<evidence type="ECO:0000256" key="1">
    <source>
        <dbReference type="SAM" id="MobiDB-lite"/>
    </source>
</evidence>
<gene>
    <name evidence="2" type="ORF">GSTUAT00003345001</name>
</gene>
<feature type="region of interest" description="Disordered" evidence="1">
    <location>
        <begin position="47"/>
        <end position="75"/>
    </location>
</feature>
<organism evidence="2 3">
    <name type="scientific">Tuber aestivum</name>
    <name type="common">summer truffle</name>
    <dbReference type="NCBI Taxonomy" id="59557"/>
    <lineage>
        <taxon>Eukaryota</taxon>
        <taxon>Fungi</taxon>
        <taxon>Dikarya</taxon>
        <taxon>Ascomycota</taxon>
        <taxon>Pezizomycotina</taxon>
        <taxon>Pezizomycetes</taxon>
        <taxon>Pezizales</taxon>
        <taxon>Tuberaceae</taxon>
        <taxon>Tuber</taxon>
    </lineage>
</organism>
<reference evidence="2" key="1">
    <citation type="submission" date="2015-10" db="EMBL/GenBank/DDBJ databases">
        <authorList>
            <person name="Regsiter A."/>
            <person name="william w."/>
        </authorList>
    </citation>
    <scope>NUCLEOTIDE SEQUENCE</scope>
    <source>
        <strain evidence="2">Montdore</strain>
    </source>
</reference>
<dbReference type="AlphaFoldDB" id="A0A292Q1D3"/>
<evidence type="ECO:0000313" key="2">
    <source>
        <dbReference type="EMBL" id="CUS12510.1"/>
    </source>
</evidence>
<protein>
    <submittedName>
        <fullName evidence="2">Uncharacterized protein</fullName>
    </submittedName>
</protein>
<accession>A0A292Q1D3</accession>
<proteinExistence type="predicted"/>
<dbReference type="Proteomes" id="UP001412239">
    <property type="component" value="Unassembled WGS sequence"/>
</dbReference>
<keyword evidence="3" id="KW-1185">Reference proteome</keyword>